<accession>A0AAJ7TEI7</accession>
<gene>
    <name evidence="9" type="primary">LOC116945137</name>
</gene>
<reference evidence="9" key="1">
    <citation type="submission" date="2025-08" db="UniProtKB">
        <authorList>
            <consortium name="RefSeq"/>
        </authorList>
    </citation>
    <scope>IDENTIFICATION</scope>
    <source>
        <tissue evidence="9">Sperm</tissue>
    </source>
</reference>
<comment type="subcellular location">
    <subcellularLocation>
        <location evidence="1">Membrane</location>
        <topology evidence="1">Multi-pass membrane protein</topology>
    </subcellularLocation>
</comment>
<dbReference type="GO" id="GO:0042552">
    <property type="term" value="P:myelination"/>
    <property type="evidence" value="ECO:0007669"/>
    <property type="project" value="TreeGrafter"/>
</dbReference>
<evidence type="ECO:0000313" key="8">
    <source>
        <dbReference type="Proteomes" id="UP001318040"/>
    </source>
</evidence>
<sequence>MTSESQNIYMQPISATLPLGSKVFWRLSGNIIIAEVTLGALVWILVAATGMTQNLHQGWVMFVAVTFCFCSIVQFFLYGTSVPESLDLPWLLMECVYNILAFSMYLSAAVLLANLCVLLGKQDMLVIMDNYIYGLSVAAVLFAHLVTLLYGISAVISVRRLRFN</sequence>
<dbReference type="PROSITE" id="PS51225">
    <property type="entry name" value="MARVEL"/>
    <property type="match status" value="1"/>
</dbReference>
<keyword evidence="2 5" id="KW-0812">Transmembrane</keyword>
<keyword evidence="4 5" id="KW-0472">Membrane</keyword>
<evidence type="ECO:0000256" key="3">
    <source>
        <dbReference type="ARBA" id="ARBA00022989"/>
    </source>
</evidence>
<feature type="transmembrane region" description="Helical" evidence="6">
    <location>
        <begin position="23"/>
        <end position="46"/>
    </location>
</feature>
<dbReference type="InterPro" id="IPR008253">
    <property type="entry name" value="Marvel"/>
</dbReference>
<dbReference type="AlphaFoldDB" id="A0AAJ7TEI7"/>
<dbReference type="KEGG" id="pmrn:116945137"/>
<keyword evidence="8" id="KW-1185">Reference proteome</keyword>
<dbReference type="RefSeq" id="XP_032815193.1">
    <property type="nucleotide sequence ID" value="XM_032959302.1"/>
</dbReference>
<dbReference type="GO" id="GO:0019911">
    <property type="term" value="F:structural constituent of myelin sheath"/>
    <property type="evidence" value="ECO:0007669"/>
    <property type="project" value="TreeGrafter"/>
</dbReference>
<evidence type="ECO:0000256" key="6">
    <source>
        <dbReference type="SAM" id="Phobius"/>
    </source>
</evidence>
<feature type="domain" description="MARVEL" evidence="7">
    <location>
        <begin position="23"/>
        <end position="162"/>
    </location>
</feature>
<evidence type="ECO:0000256" key="1">
    <source>
        <dbReference type="ARBA" id="ARBA00004141"/>
    </source>
</evidence>
<evidence type="ECO:0000256" key="5">
    <source>
        <dbReference type="PROSITE-ProRule" id="PRU00581"/>
    </source>
</evidence>
<dbReference type="GO" id="GO:0016020">
    <property type="term" value="C:membrane"/>
    <property type="evidence" value="ECO:0007669"/>
    <property type="project" value="UniProtKB-SubCell"/>
</dbReference>
<organism evidence="8 9">
    <name type="scientific">Petromyzon marinus</name>
    <name type="common">Sea lamprey</name>
    <dbReference type="NCBI Taxonomy" id="7757"/>
    <lineage>
        <taxon>Eukaryota</taxon>
        <taxon>Metazoa</taxon>
        <taxon>Chordata</taxon>
        <taxon>Craniata</taxon>
        <taxon>Vertebrata</taxon>
        <taxon>Cyclostomata</taxon>
        <taxon>Hyperoartia</taxon>
        <taxon>Petromyzontiformes</taxon>
        <taxon>Petromyzontidae</taxon>
        <taxon>Petromyzon</taxon>
    </lineage>
</organism>
<dbReference type="GeneID" id="116945137"/>
<dbReference type="Pfam" id="PF01284">
    <property type="entry name" value="MARVEL"/>
    <property type="match status" value="1"/>
</dbReference>
<dbReference type="PANTHER" id="PTHR22776:SF97">
    <property type="entry name" value="RE01453P"/>
    <property type="match status" value="1"/>
</dbReference>
<dbReference type="Proteomes" id="UP001318040">
    <property type="component" value="Chromosome 23"/>
</dbReference>
<keyword evidence="3 6" id="KW-1133">Transmembrane helix</keyword>
<dbReference type="InterPro" id="IPR050578">
    <property type="entry name" value="MARVEL-CKLF_proteins"/>
</dbReference>
<feature type="transmembrane region" description="Helical" evidence="6">
    <location>
        <begin position="58"/>
        <end position="79"/>
    </location>
</feature>
<feature type="transmembrane region" description="Helical" evidence="6">
    <location>
        <begin position="131"/>
        <end position="156"/>
    </location>
</feature>
<evidence type="ECO:0000259" key="7">
    <source>
        <dbReference type="PROSITE" id="PS51225"/>
    </source>
</evidence>
<dbReference type="PANTHER" id="PTHR22776">
    <property type="entry name" value="MARVEL-CONTAINING POTENTIAL LIPID RAFT-ASSOCIATED PROTEIN"/>
    <property type="match status" value="1"/>
</dbReference>
<proteinExistence type="predicted"/>
<protein>
    <submittedName>
        <fullName evidence="9">Protein MAL2-like</fullName>
    </submittedName>
</protein>
<name>A0AAJ7TEI7_PETMA</name>
<evidence type="ECO:0000256" key="2">
    <source>
        <dbReference type="ARBA" id="ARBA00022692"/>
    </source>
</evidence>
<dbReference type="PRINTS" id="PR01884">
    <property type="entry name" value="MALPROTEIN"/>
</dbReference>
<feature type="transmembrane region" description="Helical" evidence="6">
    <location>
        <begin position="99"/>
        <end position="119"/>
    </location>
</feature>
<evidence type="ECO:0000313" key="9">
    <source>
        <dbReference type="RefSeq" id="XP_032815193.1"/>
    </source>
</evidence>
<evidence type="ECO:0000256" key="4">
    <source>
        <dbReference type="ARBA" id="ARBA00023136"/>
    </source>
</evidence>
<dbReference type="InterPro" id="IPR013295">
    <property type="entry name" value="MAL"/>
</dbReference>